<dbReference type="SUPFAM" id="SSF82708">
    <property type="entry name" value="R3H domain"/>
    <property type="match status" value="1"/>
</dbReference>
<feature type="compositionally biased region" description="Acidic residues" evidence="1">
    <location>
        <begin position="319"/>
        <end position="329"/>
    </location>
</feature>
<feature type="region of interest" description="Disordered" evidence="1">
    <location>
        <begin position="529"/>
        <end position="619"/>
    </location>
</feature>
<feature type="compositionally biased region" description="Basic and acidic residues" evidence="1">
    <location>
        <begin position="338"/>
        <end position="369"/>
    </location>
</feature>
<feature type="compositionally biased region" description="Polar residues" evidence="1">
    <location>
        <begin position="113"/>
        <end position="126"/>
    </location>
</feature>
<dbReference type="InterPro" id="IPR024771">
    <property type="entry name" value="SUZ"/>
</dbReference>
<feature type="compositionally biased region" description="Polar residues" evidence="1">
    <location>
        <begin position="665"/>
        <end position="691"/>
    </location>
</feature>
<dbReference type="EMBL" id="CP120627">
    <property type="protein sequence ID" value="WEW55697.1"/>
    <property type="molecule type" value="Genomic_DNA"/>
</dbReference>
<sequence>MASKAAQINGGLSFAKVAMMNPPLNQHALASHQNMQSAESVADVPTKTIPIACSSDQRDLQHGDGDSSRMDKLSMGVQDLHLSRENSGTGGSEASGEDCPSKTDGIFDDDQTHLSNSSTKPTSFDSKSMASITTFAMDEKESLRPDDSASVQAIDEDDLSGSASGAPNSQVGSESSARLNRVGQLAMSQRFSGVAVVDVVRLNEGELKKLHGESTMNALNERDLHSFPNEPDEKLLEAMRSPKDRLFILQLEEKINAFIKNPSPTPLSTLYAANVMKTPPPAAPAMKIMRRVGQPGTSVAAGGSTAPSSSAPSKTTSEVDTDGSGEEGAESSAAATPAKERQALTREEREAKYQEARERIFRDFPESKSSDSPNNGEQSVEVSRSNSRAGRKKHRQRTPHDDSFEVRSQFSTYYAGVQYSGTQVPFGGAVHDSSFTPQSNYILGQPPASLNFTQNNQTAAIYPSQTNTNGFPHYPVAIAPQGNWQNGHVSTSQYTGFHQGNQLPVMSQQSSTRSSPAMSSYVLPTGVQYPQSPSSWTQTPYQSNYPSPTVQRNPQAVHWPNIPPNPMASAQIPYSYGQTQNQAYPQNPANNTPQHPLPGSFIRSTFNPQSRSFAPGAGISQPRYSENIASSQPSNGYSAINCLWTGGQDNVNRFQSRNSGHHVNNKPSVLPSSDQSSGPGRQTENQNSITKWGTPAHLPPKPPPSEVPYDFDRKARTSTVSAQNYSNNNTSTFSKPATSKSGPLVVGGPAPSNSRSQ</sequence>
<dbReference type="Proteomes" id="UP001219355">
    <property type="component" value="Chromosome 1"/>
</dbReference>
<feature type="compositionally biased region" description="Polar residues" evidence="1">
    <location>
        <begin position="370"/>
        <end position="388"/>
    </location>
</feature>
<feature type="compositionally biased region" description="Polar residues" evidence="1">
    <location>
        <begin position="529"/>
        <end position="554"/>
    </location>
</feature>
<dbReference type="GO" id="GO:0003676">
    <property type="term" value="F:nucleic acid binding"/>
    <property type="evidence" value="ECO:0007669"/>
    <property type="project" value="InterPro"/>
</dbReference>
<feature type="region of interest" description="Disordered" evidence="1">
    <location>
        <begin position="653"/>
        <end position="757"/>
    </location>
</feature>
<dbReference type="Gene3D" id="3.30.1370.50">
    <property type="entry name" value="R3H-like domain"/>
    <property type="match status" value="1"/>
</dbReference>
<dbReference type="InterPro" id="IPR036867">
    <property type="entry name" value="R3H_dom_sf"/>
</dbReference>
<evidence type="ECO:0000313" key="3">
    <source>
        <dbReference type="EMBL" id="WEW55697.1"/>
    </source>
</evidence>
<feature type="compositionally biased region" description="Polar residues" evidence="1">
    <location>
        <begin position="602"/>
        <end position="612"/>
    </location>
</feature>
<feature type="region of interest" description="Disordered" evidence="1">
    <location>
        <begin position="156"/>
        <end position="177"/>
    </location>
</feature>
<evidence type="ECO:0000259" key="2">
    <source>
        <dbReference type="PROSITE" id="PS51673"/>
    </source>
</evidence>
<keyword evidence="4" id="KW-1185">Reference proteome</keyword>
<proteinExistence type="predicted"/>
<evidence type="ECO:0000256" key="1">
    <source>
        <dbReference type="SAM" id="MobiDB-lite"/>
    </source>
</evidence>
<feature type="region of interest" description="Disordered" evidence="1">
    <location>
        <begin position="295"/>
        <end position="402"/>
    </location>
</feature>
<evidence type="ECO:0000313" key="4">
    <source>
        <dbReference type="Proteomes" id="UP001219355"/>
    </source>
</evidence>
<feature type="region of interest" description="Disordered" evidence="1">
    <location>
        <begin position="82"/>
        <end position="126"/>
    </location>
</feature>
<organism evidence="3 4">
    <name type="scientific">Emydomyces testavorans</name>
    <dbReference type="NCBI Taxonomy" id="2070801"/>
    <lineage>
        <taxon>Eukaryota</taxon>
        <taxon>Fungi</taxon>
        <taxon>Dikarya</taxon>
        <taxon>Ascomycota</taxon>
        <taxon>Pezizomycotina</taxon>
        <taxon>Eurotiomycetes</taxon>
        <taxon>Eurotiomycetidae</taxon>
        <taxon>Onygenales</taxon>
        <taxon>Nannizziopsiaceae</taxon>
        <taxon>Emydomyces</taxon>
    </lineage>
</organism>
<feature type="compositionally biased region" description="Low complexity" evidence="1">
    <location>
        <begin position="295"/>
        <end position="316"/>
    </location>
</feature>
<feature type="compositionally biased region" description="Basic and acidic residues" evidence="1">
    <location>
        <begin position="56"/>
        <end position="71"/>
    </location>
</feature>
<gene>
    <name evidence="3" type="ORF">PRK78_001130</name>
</gene>
<protein>
    <recommendedName>
        <fullName evidence="2">SUZ domain-containing protein</fullName>
    </recommendedName>
</protein>
<dbReference type="Pfam" id="PF12752">
    <property type="entry name" value="SUZ"/>
    <property type="match status" value="1"/>
</dbReference>
<name>A0AAF0DC31_9EURO</name>
<dbReference type="AlphaFoldDB" id="A0AAF0DC31"/>
<reference evidence="3" key="1">
    <citation type="submission" date="2023-03" db="EMBL/GenBank/DDBJ databases">
        <title>Emydomyces testavorans Genome Sequence.</title>
        <authorList>
            <person name="Hoyer L."/>
        </authorList>
    </citation>
    <scope>NUCLEOTIDE SEQUENCE</scope>
    <source>
        <strain evidence="3">16-2883</strain>
    </source>
</reference>
<feature type="compositionally biased region" description="Low complexity" evidence="1">
    <location>
        <begin position="578"/>
        <end position="594"/>
    </location>
</feature>
<feature type="domain" description="SUZ" evidence="2">
    <location>
        <begin position="262"/>
        <end position="365"/>
    </location>
</feature>
<feature type="region of interest" description="Disordered" evidence="1">
    <location>
        <begin position="52"/>
        <end position="71"/>
    </location>
</feature>
<feature type="compositionally biased region" description="Pro residues" evidence="1">
    <location>
        <begin position="697"/>
        <end position="706"/>
    </location>
</feature>
<feature type="compositionally biased region" description="Polar residues" evidence="1">
    <location>
        <begin position="161"/>
        <end position="177"/>
    </location>
</feature>
<dbReference type="PROSITE" id="PS51673">
    <property type="entry name" value="SUZ"/>
    <property type="match status" value="1"/>
</dbReference>
<feature type="compositionally biased region" description="Polar residues" evidence="1">
    <location>
        <begin position="717"/>
        <end position="741"/>
    </location>
</feature>
<accession>A0AAF0DC31</accession>